<organism evidence="1">
    <name type="scientific">Uncultured Desulfatiglans sp</name>
    <dbReference type="NCBI Taxonomy" id="1748965"/>
    <lineage>
        <taxon>Bacteria</taxon>
        <taxon>Pseudomonadati</taxon>
        <taxon>Thermodesulfobacteriota</taxon>
        <taxon>Desulfobacteria</taxon>
        <taxon>Desulfatiglandales</taxon>
        <taxon>Desulfatiglandaceae</taxon>
        <taxon>Desulfatiglans</taxon>
        <taxon>environmental samples</taxon>
    </lineage>
</organism>
<evidence type="ECO:0000313" key="1">
    <source>
        <dbReference type="EMBL" id="VBB43918.1"/>
    </source>
</evidence>
<gene>
    <name evidence="1" type="ORF">TRIP_B330102</name>
</gene>
<sequence length="116" mass="13251">MSDGRKIEDGPEIEIYRHPNAEIRSYLTQEPISNPVVESFRAPYTPEKTKSLLSLGALGKQIVQEIMTLQGITEIRVKPKEIRIIKAQEASWDCIEGPILRLLASALKRKRLRRVK</sequence>
<dbReference type="Gene3D" id="3.30.1370.70">
    <property type="entry name" value="Scaffold protein Nfu/NifU, N-terminal domain"/>
    <property type="match status" value="1"/>
</dbReference>
<reference evidence="1" key="1">
    <citation type="submission" date="2018-07" db="EMBL/GenBank/DDBJ databases">
        <authorList>
            <consortium name="Genoscope - CEA"/>
            <person name="William W."/>
        </authorList>
    </citation>
    <scope>NUCLEOTIDE SEQUENCE</scope>
    <source>
        <strain evidence="1">IK1</strain>
    </source>
</reference>
<dbReference type="InterPro" id="IPR036498">
    <property type="entry name" value="Nfu/NifU_N_sf"/>
</dbReference>
<evidence type="ECO:0008006" key="2">
    <source>
        <dbReference type="Google" id="ProtNLM"/>
    </source>
</evidence>
<dbReference type="EMBL" id="UPXX01000027">
    <property type="protein sequence ID" value="VBB43918.1"/>
    <property type="molecule type" value="Genomic_DNA"/>
</dbReference>
<protein>
    <recommendedName>
        <fullName evidence="2">Scaffold protein Nfu/NifU N-terminal domain-containing protein</fullName>
    </recommendedName>
</protein>
<dbReference type="AlphaFoldDB" id="A0A653A7I6"/>
<accession>A0A653A7I6</accession>
<proteinExistence type="predicted"/>
<name>A0A653A7I6_UNCDX</name>